<proteinExistence type="predicted"/>
<comment type="caution">
    <text evidence="2">The sequence shown here is derived from an EMBL/GenBank/DDBJ whole genome shotgun (WGS) entry which is preliminary data.</text>
</comment>
<name>A0ABT2NQ09_9RHOB</name>
<protein>
    <submittedName>
        <fullName evidence="2">Uncharacterized protein</fullName>
    </submittedName>
</protein>
<evidence type="ECO:0000313" key="3">
    <source>
        <dbReference type="Proteomes" id="UP001205601"/>
    </source>
</evidence>
<accession>A0ABT2NQ09</accession>
<dbReference type="EMBL" id="JAOCQF010000002">
    <property type="protein sequence ID" value="MCT8330796.1"/>
    <property type="molecule type" value="Genomic_DNA"/>
</dbReference>
<keyword evidence="1" id="KW-0812">Transmembrane</keyword>
<keyword evidence="1" id="KW-1133">Transmembrane helix</keyword>
<dbReference type="Proteomes" id="UP001205601">
    <property type="component" value="Unassembled WGS sequence"/>
</dbReference>
<feature type="transmembrane region" description="Helical" evidence="1">
    <location>
        <begin position="12"/>
        <end position="31"/>
    </location>
</feature>
<keyword evidence="1" id="KW-0472">Membrane</keyword>
<evidence type="ECO:0000256" key="1">
    <source>
        <dbReference type="SAM" id="Phobius"/>
    </source>
</evidence>
<dbReference type="RefSeq" id="WP_261496648.1">
    <property type="nucleotide sequence ID" value="NZ_JAOCQF010000002.1"/>
</dbReference>
<evidence type="ECO:0000313" key="2">
    <source>
        <dbReference type="EMBL" id="MCT8330796.1"/>
    </source>
</evidence>
<gene>
    <name evidence="2" type="ORF">N5I32_14835</name>
</gene>
<sequence>MTQTIRSAQRTSYPALMAFGIVYLATLAVVFGSDSLRAVPAGGVEAASVALRDGGL</sequence>
<organism evidence="2 3">
    <name type="scientific">Albidovulum sediminis</name>
    <dbReference type="NCBI Taxonomy" id="3066345"/>
    <lineage>
        <taxon>Bacteria</taxon>
        <taxon>Pseudomonadati</taxon>
        <taxon>Pseudomonadota</taxon>
        <taxon>Alphaproteobacteria</taxon>
        <taxon>Rhodobacterales</taxon>
        <taxon>Paracoccaceae</taxon>
        <taxon>Albidovulum</taxon>
    </lineage>
</organism>
<keyword evidence="3" id="KW-1185">Reference proteome</keyword>
<reference evidence="3" key="1">
    <citation type="submission" date="2023-07" db="EMBL/GenBank/DDBJ databases">
        <title>Defluviimonas sediminis sp. nov., isolated from mangrove sediment.</title>
        <authorList>
            <person name="Liu L."/>
            <person name="Li J."/>
            <person name="Huang Y."/>
            <person name="Pan J."/>
            <person name="Li M."/>
        </authorList>
    </citation>
    <scope>NUCLEOTIDE SEQUENCE [LARGE SCALE GENOMIC DNA]</scope>
    <source>
        <strain evidence="3">FT324</strain>
    </source>
</reference>